<sequence length="435" mass="49412">VGSIQVRTKFTRIQTCPSPSRTIEPGIGEECRSKIATRPHTPNISKSDLLSALVRRYASDQEDPHVDEETWISGSNLSKFISSFSAASGVCWMSKDCFEEYERFAAQHPNLELTLSKVADMLCELQKVSNSAKPLDKNLSNLSLSQYFRHDINPTYTSPLRRLTHDNVFLVEKHTQTKILPLQFDSPHIKPSCQTATCSKSISRLKNIVRIHHQSRGKLQRKNEFLALRLVARENVISELQDLIRKLALNRNTQPDQCTITDSGSPGQQKLNIFNASTKAPYLNRISSLFSTSPYLNKISSLFSIFYTIHFKLYYPKPSSHNKSQSNQFKFAKIHQYNNFAPSVYGLSGYKYQVTPLLFIGIIKFISSSLMITIVEILCDELWSLRLKSFTVPVSHPSQPPACSNAMIYLDYLSRYRQLSPSQVFCQQAGFCQGF</sequence>
<proteinExistence type="predicted"/>
<reference evidence="2" key="2">
    <citation type="journal article" date="2018" name="Mol. Plant Microbe Interact.">
        <title>Genome sequence resources for the wheat stripe rust pathogen (Puccinia striiformis f. sp. tritici) and the barley stripe rust pathogen (Puccinia striiformis f. sp. hordei).</title>
        <authorList>
            <person name="Xia C."/>
            <person name="Wang M."/>
            <person name="Yin C."/>
            <person name="Cornejo O.E."/>
            <person name="Hulbert S.H."/>
            <person name="Chen X."/>
        </authorList>
    </citation>
    <scope>NUCLEOTIDE SEQUENCE [LARGE SCALE GENOMIC DNA]</scope>
    <source>
        <strain evidence="2">93-210</strain>
    </source>
</reference>
<evidence type="ECO:0000313" key="2">
    <source>
        <dbReference type="Proteomes" id="UP001060170"/>
    </source>
</evidence>
<dbReference type="EMBL" id="CM045876">
    <property type="protein sequence ID" value="KAI7942072.1"/>
    <property type="molecule type" value="Genomic_DNA"/>
</dbReference>
<comment type="caution">
    <text evidence="1">The sequence shown here is derived from an EMBL/GenBank/DDBJ whole genome shotgun (WGS) entry which is preliminary data.</text>
</comment>
<reference evidence="2" key="1">
    <citation type="journal article" date="2018" name="BMC Genomics">
        <title>Genomic insights into host adaptation between the wheat stripe rust pathogen (Puccinia striiformis f. sp. tritici) and the barley stripe rust pathogen (Puccinia striiformis f. sp. hordei).</title>
        <authorList>
            <person name="Xia C."/>
            <person name="Wang M."/>
            <person name="Yin C."/>
            <person name="Cornejo O.E."/>
            <person name="Hulbert S.H."/>
            <person name="Chen X."/>
        </authorList>
    </citation>
    <scope>NUCLEOTIDE SEQUENCE [LARGE SCALE GENOMIC DNA]</scope>
    <source>
        <strain evidence="2">93-210</strain>
    </source>
</reference>
<keyword evidence="2" id="KW-1185">Reference proteome</keyword>
<gene>
    <name evidence="1" type="ORF">MJO28_012099</name>
</gene>
<feature type="non-terminal residue" evidence="1">
    <location>
        <position position="1"/>
    </location>
</feature>
<evidence type="ECO:0000313" key="1">
    <source>
        <dbReference type="EMBL" id="KAI7942072.1"/>
    </source>
</evidence>
<reference evidence="1 2" key="3">
    <citation type="journal article" date="2022" name="Microbiol. Spectr.">
        <title>Folding features and dynamics of 3D genome architecture in plant fungal pathogens.</title>
        <authorList>
            <person name="Xia C."/>
        </authorList>
    </citation>
    <scope>NUCLEOTIDE SEQUENCE [LARGE SCALE GENOMIC DNA]</scope>
    <source>
        <strain evidence="1 2">93-210</strain>
    </source>
</reference>
<name>A0ACC0DZD4_9BASI</name>
<protein>
    <submittedName>
        <fullName evidence="1">Uncharacterized protein</fullName>
    </submittedName>
</protein>
<organism evidence="1 2">
    <name type="scientific">Puccinia striiformis f. sp. tritici</name>
    <dbReference type="NCBI Taxonomy" id="168172"/>
    <lineage>
        <taxon>Eukaryota</taxon>
        <taxon>Fungi</taxon>
        <taxon>Dikarya</taxon>
        <taxon>Basidiomycota</taxon>
        <taxon>Pucciniomycotina</taxon>
        <taxon>Pucciniomycetes</taxon>
        <taxon>Pucciniales</taxon>
        <taxon>Pucciniaceae</taxon>
        <taxon>Puccinia</taxon>
    </lineage>
</organism>
<dbReference type="Proteomes" id="UP001060170">
    <property type="component" value="Chromosome 12"/>
</dbReference>
<accession>A0ACC0DZD4</accession>